<evidence type="ECO:0000256" key="1">
    <source>
        <dbReference type="ARBA" id="ARBA00001974"/>
    </source>
</evidence>
<organism evidence="6 8">
    <name type="scientific">Pseudomonas viciae</name>
    <dbReference type="NCBI Taxonomy" id="2505979"/>
    <lineage>
        <taxon>Bacteria</taxon>
        <taxon>Pseudomonadati</taxon>
        <taxon>Pseudomonadota</taxon>
        <taxon>Gammaproteobacteria</taxon>
        <taxon>Pseudomonadales</taxon>
        <taxon>Pseudomonadaceae</taxon>
        <taxon>Pseudomonas</taxon>
    </lineage>
</organism>
<dbReference type="Pfam" id="PF03486">
    <property type="entry name" value="HI0933_like"/>
    <property type="match status" value="1"/>
</dbReference>
<dbReference type="SUPFAM" id="SSF51905">
    <property type="entry name" value="FAD/NAD(P)-binding domain"/>
    <property type="match status" value="1"/>
</dbReference>
<dbReference type="InterPro" id="IPR055178">
    <property type="entry name" value="RsdA/BaiN/AoA(So)-like_dom"/>
</dbReference>
<name>A0A4P7PM13_9PSED</name>
<evidence type="ECO:0000313" key="6">
    <source>
        <dbReference type="EMBL" id="QBZ91970.1"/>
    </source>
</evidence>
<accession>A0A4P7PM13</accession>
<dbReference type="PRINTS" id="PR00419">
    <property type="entry name" value="ADXRDTASE"/>
</dbReference>
<dbReference type="InterPro" id="IPR004792">
    <property type="entry name" value="BaiN-like"/>
</dbReference>
<dbReference type="EMBL" id="CP035088">
    <property type="protein sequence ID" value="QBZ91970.1"/>
    <property type="molecule type" value="Genomic_DNA"/>
</dbReference>
<gene>
    <name evidence="6" type="ORF">EPZ47_25860</name>
    <name evidence="7" type="ORF">QCD61_24075</name>
</gene>
<dbReference type="NCBIfam" id="TIGR03862">
    <property type="entry name" value="flavo_PP4765"/>
    <property type="match status" value="1"/>
</dbReference>
<dbReference type="RefSeq" id="WP_135847299.1">
    <property type="nucleotide sequence ID" value="NZ_CP035088.1"/>
</dbReference>
<proteinExistence type="predicted"/>
<dbReference type="NCBIfam" id="TIGR00275">
    <property type="entry name" value="aminoacetone oxidase family FAD-binding enzyme"/>
    <property type="match status" value="1"/>
</dbReference>
<dbReference type="PANTHER" id="PTHR42887:SF1">
    <property type="entry name" value="BLR3961 PROTEIN"/>
    <property type="match status" value="1"/>
</dbReference>
<dbReference type="InterPro" id="IPR022460">
    <property type="entry name" value="Flavoprotein_PP4765"/>
</dbReference>
<dbReference type="InterPro" id="IPR036188">
    <property type="entry name" value="FAD/NAD-bd_sf"/>
</dbReference>
<dbReference type="PANTHER" id="PTHR42887">
    <property type="entry name" value="OS12G0638800 PROTEIN"/>
    <property type="match status" value="1"/>
</dbReference>
<evidence type="ECO:0000313" key="8">
    <source>
        <dbReference type="Proteomes" id="UP000296468"/>
    </source>
</evidence>
<dbReference type="AlphaFoldDB" id="A0A4P7PM13"/>
<dbReference type="OrthoDB" id="5288829at2"/>
<evidence type="ECO:0000313" key="9">
    <source>
        <dbReference type="Proteomes" id="UP001227386"/>
    </source>
</evidence>
<dbReference type="Pfam" id="PF22780">
    <property type="entry name" value="HI0933_like_1st"/>
    <property type="match status" value="1"/>
</dbReference>
<reference evidence="7" key="4">
    <citation type="submission" date="2023-04" db="EMBL/GenBank/DDBJ databases">
        <authorList>
            <person name="Charles T.C."/>
            <person name="Cheng J."/>
            <person name="Lynch M."/>
            <person name="Van Dyk A."/>
        </authorList>
    </citation>
    <scope>NUCLEOTIDE SEQUENCE</scope>
    <source>
        <strain evidence="7">YsS1</strain>
    </source>
</reference>
<dbReference type="Gene3D" id="2.40.30.10">
    <property type="entry name" value="Translation factors"/>
    <property type="match status" value="1"/>
</dbReference>
<reference evidence="6" key="3">
    <citation type="submission" date="2019-01" db="EMBL/GenBank/DDBJ databases">
        <authorList>
            <person name="Zhang L."/>
        </authorList>
    </citation>
    <scope>NUCLEOTIDE SEQUENCE</scope>
    <source>
        <strain evidence="6">11K1</strain>
    </source>
</reference>
<keyword evidence="3" id="KW-0274">FAD</keyword>
<feature type="domain" description="RsdA/BaiN/AoA(So)-like Rossmann fold-like" evidence="4">
    <location>
        <begin position="11"/>
        <end position="402"/>
    </location>
</feature>
<comment type="cofactor">
    <cofactor evidence="1">
        <name>FAD</name>
        <dbReference type="ChEBI" id="CHEBI:57692"/>
    </cofactor>
</comment>
<keyword evidence="9" id="KW-1185">Reference proteome</keyword>
<evidence type="ECO:0000313" key="7">
    <source>
        <dbReference type="EMBL" id="WGO92726.1"/>
    </source>
</evidence>
<dbReference type="InterPro" id="IPR023166">
    <property type="entry name" value="BaiN-like_dom_sf"/>
</dbReference>
<dbReference type="Gene3D" id="3.50.50.60">
    <property type="entry name" value="FAD/NAD(P)-binding domain"/>
    <property type="match status" value="1"/>
</dbReference>
<feature type="domain" description="RsdA/BaiN/AoA(So)-like insert" evidence="5">
    <location>
        <begin position="198"/>
        <end position="351"/>
    </location>
</feature>
<protein>
    <submittedName>
        <fullName evidence="6">TIGR03862 family flavoprotein</fullName>
    </submittedName>
</protein>
<dbReference type="Proteomes" id="UP001227386">
    <property type="component" value="Chromosome"/>
</dbReference>
<sequence>MTQAPKPSTPNVAIIGGGPAGLMAAEVLSRAGIQVDLYDGMPSVGRKFLLAGVGGMNITHSEAFPAFLSRYAERAANIAPLLRAFGANELCEWIHGLGIDTFVGSSGRVFPTDMKAAPLLRAWLKRLRDAGVMIHTRHRWLGWNPDGSLLVTAADGEKTLRPTATLLALGGGSWSRLGSDGAWMLPLEQRGVGLAPLQPSNCGFEVQAWSDLMVSKFAGAPLKNIAIGLNDDVPRLGECVITATGIEGSLIYALSAPIREAINQHGSATIHLDLLPGRPVDKIQQALSKPRGSRSMAKHLHSQLGIDGVKAALLRELTPADCFSDPARLAQAIKALPLTLVKTRPLDEAISSAGGVTFEALDERLMLKQVPGVFCAGEMLDWEAPTGGYLLTACFASGRAAGLGMLEWLQRKD</sequence>
<reference evidence="6 8" key="2">
    <citation type="journal article" date="2019" name="Front. Microbiol.">
        <title>In silico and Genetic Analyses of Cyclic Lipopeptide Synthetic Gene Clusters in Pseudomonas sp. 11K1.</title>
        <authorList>
            <person name="Zhao H."/>
            <person name="Liu Y.P."/>
            <person name="Zhang L.Q."/>
        </authorList>
    </citation>
    <scope>NUCLEOTIDE SEQUENCE [LARGE SCALE GENOMIC DNA]</scope>
    <source>
        <strain evidence="6 8">11K1</strain>
    </source>
</reference>
<dbReference type="Gene3D" id="1.10.8.260">
    <property type="entry name" value="HI0933 insert domain-like"/>
    <property type="match status" value="1"/>
</dbReference>
<evidence type="ECO:0000256" key="3">
    <source>
        <dbReference type="ARBA" id="ARBA00022827"/>
    </source>
</evidence>
<dbReference type="InterPro" id="IPR057661">
    <property type="entry name" value="RsdA/BaiN/AoA(So)_Rossmann"/>
</dbReference>
<dbReference type="KEGG" id="pvk:EPZ47_25860"/>
<dbReference type="Proteomes" id="UP000296468">
    <property type="component" value="Chromosome"/>
</dbReference>
<dbReference type="EMBL" id="CP123771">
    <property type="protein sequence ID" value="WGO92726.1"/>
    <property type="molecule type" value="Genomic_DNA"/>
</dbReference>
<evidence type="ECO:0000259" key="5">
    <source>
        <dbReference type="Pfam" id="PF22780"/>
    </source>
</evidence>
<keyword evidence="2" id="KW-0285">Flavoprotein</keyword>
<reference evidence="7 9" key="1">
    <citation type="journal article" date="2012" name="Appl. Soil Ecol.">
        <title>Isolation and characterization of new plant growth-promoting bacterial endophytes.</title>
        <authorList>
            <person name="Rashid S."/>
            <person name="Charles T.C."/>
            <person name="Glick B.R."/>
        </authorList>
    </citation>
    <scope>NUCLEOTIDE SEQUENCE [LARGE SCALE GENOMIC DNA]</scope>
    <source>
        <strain evidence="7 9">YsS1</strain>
    </source>
</reference>
<evidence type="ECO:0000256" key="2">
    <source>
        <dbReference type="ARBA" id="ARBA00022630"/>
    </source>
</evidence>
<dbReference type="SUPFAM" id="SSF160996">
    <property type="entry name" value="HI0933 insert domain-like"/>
    <property type="match status" value="1"/>
</dbReference>
<evidence type="ECO:0000259" key="4">
    <source>
        <dbReference type="Pfam" id="PF03486"/>
    </source>
</evidence>